<dbReference type="EMBL" id="JAWDJW010007508">
    <property type="protein sequence ID" value="KAK3062022.1"/>
    <property type="molecule type" value="Genomic_DNA"/>
</dbReference>
<evidence type="ECO:0000313" key="1">
    <source>
        <dbReference type="EMBL" id="KAK3062022.1"/>
    </source>
</evidence>
<proteinExistence type="predicted"/>
<name>A0ACC3D560_9PEZI</name>
<dbReference type="Proteomes" id="UP001186974">
    <property type="component" value="Unassembled WGS sequence"/>
</dbReference>
<accession>A0ACC3D560</accession>
<sequence length="450" mass="46942">MKTIASFLLPVTALASVLPRDPQLTGLRANNALNQVSSDPKEPQVRPDAKRVMLKYGPIQMAGTNETKPFSLMPSMDPAGQSYMLNLAGPLCPGGCTVLSGQVAIYNADGTKADPSNGLYTHHILTRDMTQSENSFVSLCSSETAKPKPASSKPVKGFGRGFIGVGDDNRNGFQRFTTKDGKFASGYHVGADDKFSVVADLVNYNPKPREVFLSMDIEYLPGQVGDDADITLLSVGGCRPTLPKVDPAGPVNTTSQKFTFYEDGNILWAQGHLHDGGEQMLLLVNDKPACVSKAEYGKGAAADVNGKAWQTIEQLSDCDGPIAVKKGDTLSMVATYDLKSHPIRPMAEGEEGHGMDLMAMWTVTFASPGNKSGSKAPATGATDAAPETPAVPATGSSDTGAGASDADMDAGVDAGAGAGAEIAASAPADAGSIAAKTSCKRKRRALEPKA</sequence>
<comment type="caution">
    <text evidence="1">The sequence shown here is derived from an EMBL/GenBank/DDBJ whole genome shotgun (WGS) entry which is preliminary data.</text>
</comment>
<evidence type="ECO:0000313" key="2">
    <source>
        <dbReference type="Proteomes" id="UP001186974"/>
    </source>
</evidence>
<organism evidence="1 2">
    <name type="scientific">Coniosporium uncinatum</name>
    <dbReference type="NCBI Taxonomy" id="93489"/>
    <lineage>
        <taxon>Eukaryota</taxon>
        <taxon>Fungi</taxon>
        <taxon>Dikarya</taxon>
        <taxon>Ascomycota</taxon>
        <taxon>Pezizomycotina</taxon>
        <taxon>Dothideomycetes</taxon>
        <taxon>Dothideomycetes incertae sedis</taxon>
        <taxon>Coniosporium</taxon>
    </lineage>
</organism>
<keyword evidence="2" id="KW-1185">Reference proteome</keyword>
<gene>
    <name evidence="1" type="ORF">LTS18_004969</name>
</gene>
<protein>
    <submittedName>
        <fullName evidence="1">Uncharacterized protein</fullName>
    </submittedName>
</protein>
<reference evidence="1" key="1">
    <citation type="submission" date="2024-09" db="EMBL/GenBank/DDBJ databases">
        <title>Black Yeasts Isolated from many extreme environments.</title>
        <authorList>
            <person name="Coleine C."/>
            <person name="Stajich J.E."/>
            <person name="Selbmann L."/>
        </authorList>
    </citation>
    <scope>NUCLEOTIDE SEQUENCE</scope>
    <source>
        <strain evidence="1">CCFEE 5737</strain>
    </source>
</reference>